<accession>A0AAD5LNX6</accession>
<evidence type="ECO:0000256" key="1">
    <source>
        <dbReference type="ARBA" id="ARBA00004123"/>
    </source>
</evidence>
<comment type="subcellular location">
    <subcellularLocation>
        <location evidence="1">Nucleus</location>
    </subcellularLocation>
</comment>
<gene>
    <name evidence="9" type="ORF">P43SY_001642</name>
</gene>
<organism evidence="9 10">
    <name type="scientific">Pythium insidiosum</name>
    <name type="common">Pythiosis disease agent</name>
    <dbReference type="NCBI Taxonomy" id="114742"/>
    <lineage>
        <taxon>Eukaryota</taxon>
        <taxon>Sar</taxon>
        <taxon>Stramenopiles</taxon>
        <taxon>Oomycota</taxon>
        <taxon>Peronosporomycetes</taxon>
        <taxon>Pythiales</taxon>
        <taxon>Pythiaceae</taxon>
        <taxon>Pythium</taxon>
    </lineage>
</organism>
<feature type="domain" description="C3H1-type" evidence="8">
    <location>
        <begin position="3"/>
        <end position="30"/>
    </location>
</feature>
<keyword evidence="4 6" id="KW-0862">Zinc</keyword>
<dbReference type="EMBL" id="JAKCXM010000061">
    <property type="protein sequence ID" value="KAJ0404542.1"/>
    <property type="molecule type" value="Genomic_DNA"/>
</dbReference>
<dbReference type="Gene3D" id="4.10.1000.10">
    <property type="entry name" value="Zinc finger, CCCH-type"/>
    <property type="match status" value="1"/>
</dbReference>
<keyword evidence="3 6" id="KW-0863">Zinc-finger</keyword>
<reference evidence="9" key="1">
    <citation type="submission" date="2021-12" db="EMBL/GenBank/DDBJ databases">
        <title>Prjna785345.</title>
        <authorList>
            <person name="Rujirawat T."/>
            <person name="Krajaejun T."/>
        </authorList>
    </citation>
    <scope>NUCLEOTIDE SEQUENCE</scope>
    <source>
        <strain evidence="9">Pi057C3</strain>
    </source>
</reference>
<dbReference type="GO" id="GO:0005634">
    <property type="term" value="C:nucleus"/>
    <property type="evidence" value="ECO:0007669"/>
    <property type="project" value="UniProtKB-SubCell"/>
</dbReference>
<name>A0AAD5LNX6_PYTIN</name>
<keyword evidence="2 6" id="KW-0479">Metal-binding</keyword>
<dbReference type="PANTHER" id="PTHR46527:SF1">
    <property type="entry name" value="NUCLEOPORIN NUP42"/>
    <property type="match status" value="1"/>
</dbReference>
<dbReference type="Pfam" id="PF18044">
    <property type="entry name" value="zf-CCCH_4"/>
    <property type="match status" value="1"/>
</dbReference>
<feature type="compositionally biased region" description="Gly residues" evidence="7">
    <location>
        <begin position="62"/>
        <end position="79"/>
    </location>
</feature>
<evidence type="ECO:0000259" key="8">
    <source>
        <dbReference type="PROSITE" id="PS50103"/>
    </source>
</evidence>
<protein>
    <recommendedName>
        <fullName evidence="8">C3H1-type domain-containing protein</fullName>
    </recommendedName>
</protein>
<dbReference type="Proteomes" id="UP001209570">
    <property type="component" value="Unassembled WGS sequence"/>
</dbReference>
<evidence type="ECO:0000256" key="4">
    <source>
        <dbReference type="ARBA" id="ARBA00022833"/>
    </source>
</evidence>
<feature type="zinc finger region" description="C3H1-type" evidence="6">
    <location>
        <begin position="3"/>
        <end position="30"/>
    </location>
</feature>
<comment type="caution">
    <text evidence="9">The sequence shown here is derived from an EMBL/GenBank/DDBJ whole genome shotgun (WGS) entry which is preliminary data.</text>
</comment>
<dbReference type="InterPro" id="IPR036855">
    <property type="entry name" value="Znf_CCCH_sf"/>
</dbReference>
<feature type="region of interest" description="Disordered" evidence="7">
    <location>
        <begin position="30"/>
        <end position="88"/>
    </location>
</feature>
<evidence type="ECO:0000313" key="9">
    <source>
        <dbReference type="EMBL" id="KAJ0404542.1"/>
    </source>
</evidence>
<dbReference type="InterPro" id="IPR051767">
    <property type="entry name" value="Nucleoporin_NUP42"/>
</dbReference>
<proteinExistence type="predicted"/>
<evidence type="ECO:0000256" key="7">
    <source>
        <dbReference type="SAM" id="MobiDB-lite"/>
    </source>
</evidence>
<keyword evidence="10" id="KW-1185">Reference proteome</keyword>
<dbReference type="PANTHER" id="PTHR46527">
    <property type="entry name" value="NUCLEOPORIN-LIKE PROTEIN 2"/>
    <property type="match status" value="1"/>
</dbReference>
<dbReference type="SUPFAM" id="SSF90229">
    <property type="entry name" value="CCCH zinc finger"/>
    <property type="match status" value="1"/>
</dbReference>
<dbReference type="SMART" id="SM00356">
    <property type="entry name" value="ZnF_C3H1"/>
    <property type="match status" value="1"/>
</dbReference>
<dbReference type="InterPro" id="IPR000571">
    <property type="entry name" value="Znf_CCCH"/>
</dbReference>
<dbReference type="AlphaFoldDB" id="A0AAD5LNX6"/>
<feature type="compositionally biased region" description="Low complexity" evidence="7">
    <location>
        <begin position="32"/>
        <end position="49"/>
    </location>
</feature>
<keyword evidence="5" id="KW-0539">Nucleus</keyword>
<dbReference type="InterPro" id="IPR041367">
    <property type="entry name" value="Znf-CCCH_4"/>
</dbReference>
<evidence type="ECO:0000256" key="6">
    <source>
        <dbReference type="PROSITE-ProRule" id="PRU00723"/>
    </source>
</evidence>
<evidence type="ECO:0000256" key="2">
    <source>
        <dbReference type="ARBA" id="ARBA00022723"/>
    </source>
</evidence>
<dbReference type="PROSITE" id="PS50103">
    <property type="entry name" value="ZF_C3H1"/>
    <property type="match status" value="1"/>
</dbReference>
<evidence type="ECO:0000256" key="3">
    <source>
        <dbReference type="ARBA" id="ARBA00022771"/>
    </source>
</evidence>
<sequence length="176" mass="18541">MAGRFRTPCKFFLQGQCRNGDACKFSHERPFSGRASSGRSGESARSNGNGPFGDNNSRRNTFGGGARGGSSPFGGGTGASSGASGAASDTVRLATIEELRNPSLWPLSGFAVNKALPNVVGGDLSAEEVRWEAYEQLKSTGNCTQHLQKVQTLIAESRNQRERVAAALDDPKQSSS</sequence>
<evidence type="ECO:0000313" key="10">
    <source>
        <dbReference type="Proteomes" id="UP001209570"/>
    </source>
</evidence>
<evidence type="ECO:0000256" key="5">
    <source>
        <dbReference type="ARBA" id="ARBA00023242"/>
    </source>
</evidence>
<dbReference type="GO" id="GO:0008270">
    <property type="term" value="F:zinc ion binding"/>
    <property type="evidence" value="ECO:0007669"/>
    <property type="project" value="UniProtKB-KW"/>
</dbReference>